<protein>
    <submittedName>
        <fullName evidence="3">Ovule protein</fullName>
    </submittedName>
</protein>
<organism evidence="2 3">
    <name type="scientific">Macrostomum lignano</name>
    <dbReference type="NCBI Taxonomy" id="282301"/>
    <lineage>
        <taxon>Eukaryota</taxon>
        <taxon>Metazoa</taxon>
        <taxon>Spiralia</taxon>
        <taxon>Lophotrochozoa</taxon>
        <taxon>Platyhelminthes</taxon>
        <taxon>Rhabditophora</taxon>
        <taxon>Macrostomorpha</taxon>
        <taxon>Macrostomida</taxon>
        <taxon>Macrostomidae</taxon>
        <taxon>Macrostomum</taxon>
    </lineage>
</organism>
<proteinExistence type="predicted"/>
<evidence type="ECO:0000256" key="1">
    <source>
        <dbReference type="SAM" id="MobiDB-lite"/>
    </source>
</evidence>
<dbReference type="Proteomes" id="UP000095280">
    <property type="component" value="Unplaced"/>
</dbReference>
<dbReference type="WBParaSite" id="maker-unitig_38097-snap-gene-0.3-mRNA-1">
    <property type="protein sequence ID" value="maker-unitig_38097-snap-gene-0.3-mRNA-1"/>
    <property type="gene ID" value="maker-unitig_38097-snap-gene-0.3"/>
</dbReference>
<name>A0A1I8FKA0_9PLAT</name>
<evidence type="ECO:0000313" key="3">
    <source>
        <dbReference type="WBParaSite" id="maker-unitig_38097-snap-gene-0.3-mRNA-1"/>
    </source>
</evidence>
<dbReference type="AlphaFoldDB" id="A0A1I8FKA0"/>
<keyword evidence="2" id="KW-1185">Reference proteome</keyword>
<reference evidence="3" key="1">
    <citation type="submission" date="2016-11" db="UniProtKB">
        <authorList>
            <consortium name="WormBaseParasite"/>
        </authorList>
    </citation>
    <scope>IDENTIFICATION</scope>
</reference>
<feature type="region of interest" description="Disordered" evidence="1">
    <location>
        <begin position="1"/>
        <end position="33"/>
    </location>
</feature>
<evidence type="ECO:0000313" key="2">
    <source>
        <dbReference type="Proteomes" id="UP000095280"/>
    </source>
</evidence>
<sequence length="76" mass="8378">NSSQAVPQRRGQSICERARSGASNNSGGYHRDKRTNLEILDEISTQNGLGSPSYQVQCHELLETNTGVKSNWFLGK</sequence>
<accession>A0A1I8FKA0</accession>